<evidence type="ECO:0000256" key="3">
    <source>
        <dbReference type="ARBA" id="ARBA00022989"/>
    </source>
</evidence>
<sequence length="209" mass="21779">MPVDEIAPRRSIAARAAAIVLSPRSEWARIAAEDRPSGEVLNRYVLPLSLIWPVCASIGALTFGHFGYGAGPLSDPTPVTPVSVLGSAIIVFLGTLFSLLALAMFASIVARHHGGTHGGDRAFALIGYGSTPVLLAGVVALVPSLAWLGLVALYGVRLLYLGAAPMLGVPREKVLRFTVVVVAAATLLNVIVVMMTRLNDALITGMGMA</sequence>
<dbReference type="RefSeq" id="WP_379509572.1">
    <property type="nucleotide sequence ID" value="NZ_JBHRTQ010000007.1"/>
</dbReference>
<keyword evidence="2 5" id="KW-0812">Transmembrane</keyword>
<evidence type="ECO:0000256" key="1">
    <source>
        <dbReference type="ARBA" id="ARBA00004141"/>
    </source>
</evidence>
<evidence type="ECO:0000256" key="4">
    <source>
        <dbReference type="ARBA" id="ARBA00023136"/>
    </source>
</evidence>
<keyword evidence="4 5" id="KW-0472">Membrane</keyword>
<evidence type="ECO:0000313" key="7">
    <source>
        <dbReference type="EMBL" id="MFC3174204.1"/>
    </source>
</evidence>
<gene>
    <name evidence="7" type="ORF">ACFOD9_08070</name>
</gene>
<feature type="transmembrane region" description="Helical" evidence="5">
    <location>
        <begin position="122"/>
        <end position="141"/>
    </location>
</feature>
<evidence type="ECO:0000256" key="2">
    <source>
        <dbReference type="ARBA" id="ARBA00022692"/>
    </source>
</evidence>
<evidence type="ECO:0000256" key="5">
    <source>
        <dbReference type="SAM" id="Phobius"/>
    </source>
</evidence>
<keyword evidence="3 5" id="KW-1133">Transmembrane helix</keyword>
<accession>A0ABV7IPK8</accession>
<evidence type="ECO:0000313" key="8">
    <source>
        <dbReference type="Proteomes" id="UP001595604"/>
    </source>
</evidence>
<name>A0ABV7IPK8_9SPHN</name>
<evidence type="ECO:0000259" key="6">
    <source>
        <dbReference type="Pfam" id="PF04893"/>
    </source>
</evidence>
<comment type="subcellular location">
    <subcellularLocation>
        <location evidence="1">Membrane</location>
        <topology evidence="1">Multi-pass membrane protein</topology>
    </subcellularLocation>
</comment>
<comment type="caution">
    <text evidence="7">The sequence shown here is derived from an EMBL/GenBank/DDBJ whole genome shotgun (WGS) entry which is preliminary data.</text>
</comment>
<proteinExistence type="predicted"/>
<protein>
    <submittedName>
        <fullName evidence="7">Yip1 family protein</fullName>
    </submittedName>
</protein>
<dbReference type="InterPro" id="IPR006977">
    <property type="entry name" value="Yip1_dom"/>
</dbReference>
<reference evidence="8" key="1">
    <citation type="journal article" date="2019" name="Int. J. Syst. Evol. Microbiol.">
        <title>The Global Catalogue of Microorganisms (GCM) 10K type strain sequencing project: providing services to taxonomists for standard genome sequencing and annotation.</title>
        <authorList>
            <consortium name="The Broad Institute Genomics Platform"/>
            <consortium name="The Broad Institute Genome Sequencing Center for Infectious Disease"/>
            <person name="Wu L."/>
            <person name="Ma J."/>
        </authorList>
    </citation>
    <scope>NUCLEOTIDE SEQUENCE [LARGE SCALE GENOMIC DNA]</scope>
    <source>
        <strain evidence="8">KCTC 42984</strain>
    </source>
</reference>
<dbReference type="Proteomes" id="UP001595604">
    <property type="component" value="Unassembled WGS sequence"/>
</dbReference>
<dbReference type="Pfam" id="PF04893">
    <property type="entry name" value="Yip1"/>
    <property type="match status" value="1"/>
</dbReference>
<feature type="domain" description="Yip1" evidence="6">
    <location>
        <begin position="19"/>
        <end position="188"/>
    </location>
</feature>
<keyword evidence="8" id="KW-1185">Reference proteome</keyword>
<feature type="transmembrane region" description="Helical" evidence="5">
    <location>
        <begin position="88"/>
        <end position="110"/>
    </location>
</feature>
<feature type="transmembrane region" description="Helical" evidence="5">
    <location>
        <begin position="174"/>
        <end position="196"/>
    </location>
</feature>
<dbReference type="EMBL" id="JBHRTQ010000007">
    <property type="protein sequence ID" value="MFC3174204.1"/>
    <property type="molecule type" value="Genomic_DNA"/>
</dbReference>
<feature type="transmembrane region" description="Helical" evidence="5">
    <location>
        <begin position="147"/>
        <end position="167"/>
    </location>
</feature>
<organism evidence="7 8">
    <name type="scientific">Novosphingobium bradum</name>
    <dbReference type="NCBI Taxonomy" id="1737444"/>
    <lineage>
        <taxon>Bacteria</taxon>
        <taxon>Pseudomonadati</taxon>
        <taxon>Pseudomonadota</taxon>
        <taxon>Alphaproteobacteria</taxon>
        <taxon>Sphingomonadales</taxon>
        <taxon>Sphingomonadaceae</taxon>
        <taxon>Novosphingobium</taxon>
    </lineage>
</organism>
<feature type="transmembrane region" description="Helical" evidence="5">
    <location>
        <begin position="44"/>
        <end position="68"/>
    </location>
</feature>